<evidence type="ECO:0000256" key="3">
    <source>
        <dbReference type="ARBA" id="ARBA00022490"/>
    </source>
</evidence>
<dbReference type="InterPro" id="IPR013221">
    <property type="entry name" value="Mur_ligase_cen"/>
</dbReference>
<dbReference type="InterPro" id="IPR004101">
    <property type="entry name" value="Mur_ligase_C"/>
</dbReference>
<name>E6PGT6_9ZZZZ</name>
<keyword evidence="4 11" id="KW-0436">Ligase</keyword>
<protein>
    <submittedName>
        <fullName evidence="11">UDP-N-acetylmuramoylalanine-D-glutamate ligase</fullName>
        <ecNumber evidence="11">6.3.2.9</ecNumber>
    </submittedName>
</protein>
<dbReference type="InterPro" id="IPR036615">
    <property type="entry name" value="Mur_ligase_C_dom_sf"/>
</dbReference>
<keyword evidence="8" id="KW-0131">Cell cycle</keyword>
<evidence type="ECO:0000256" key="2">
    <source>
        <dbReference type="ARBA" id="ARBA00004752"/>
    </source>
</evidence>
<dbReference type="InterPro" id="IPR036565">
    <property type="entry name" value="Mur-like_cat_sf"/>
</dbReference>
<dbReference type="EC" id="6.3.2.9" evidence="11"/>
<dbReference type="Gene3D" id="3.90.190.20">
    <property type="entry name" value="Mur ligase, C-terminal domain"/>
    <property type="match status" value="1"/>
</dbReference>
<dbReference type="Pfam" id="PF08245">
    <property type="entry name" value="Mur_ligase_M"/>
    <property type="match status" value="1"/>
</dbReference>
<dbReference type="InterPro" id="IPR018109">
    <property type="entry name" value="Folylpolyglutamate_synth_CS"/>
</dbReference>
<evidence type="ECO:0000256" key="4">
    <source>
        <dbReference type="ARBA" id="ARBA00022598"/>
    </source>
</evidence>
<gene>
    <name evidence="11" type="primary">murD</name>
    <name evidence="11" type="ORF">CARN1_2537</name>
</gene>
<dbReference type="PANTHER" id="PTHR43692">
    <property type="entry name" value="UDP-N-ACETYLMURAMOYLALANINE--D-GLUTAMATE LIGASE"/>
    <property type="match status" value="1"/>
</dbReference>
<evidence type="ECO:0000256" key="1">
    <source>
        <dbReference type="ARBA" id="ARBA00004496"/>
    </source>
</evidence>
<dbReference type="InterPro" id="IPR005762">
    <property type="entry name" value="MurD"/>
</dbReference>
<dbReference type="SUPFAM" id="SSF53244">
    <property type="entry name" value="MurD-like peptide ligases, peptide-binding domain"/>
    <property type="match status" value="1"/>
</dbReference>
<dbReference type="HAMAP" id="MF_00639">
    <property type="entry name" value="MurD"/>
    <property type="match status" value="1"/>
</dbReference>
<dbReference type="GO" id="GO:0004326">
    <property type="term" value="F:tetrahydrofolylpolyglutamate synthase activity"/>
    <property type="evidence" value="ECO:0007669"/>
    <property type="project" value="InterPro"/>
</dbReference>
<evidence type="ECO:0000259" key="10">
    <source>
        <dbReference type="Pfam" id="PF08245"/>
    </source>
</evidence>
<dbReference type="SUPFAM" id="SSF53623">
    <property type="entry name" value="MurD-like peptide ligases, catalytic domain"/>
    <property type="match status" value="1"/>
</dbReference>
<proteinExistence type="inferred from homology"/>
<dbReference type="Pfam" id="PF21799">
    <property type="entry name" value="MurD-like_N"/>
    <property type="match status" value="1"/>
</dbReference>
<keyword evidence="3" id="KW-0963">Cytoplasm</keyword>
<evidence type="ECO:0000259" key="9">
    <source>
        <dbReference type="Pfam" id="PF02875"/>
    </source>
</evidence>
<dbReference type="Gene3D" id="3.40.50.720">
    <property type="entry name" value="NAD(P)-binding Rossmann-like Domain"/>
    <property type="match status" value="1"/>
</dbReference>
<dbReference type="AlphaFoldDB" id="E6PGT6"/>
<dbReference type="GO" id="GO:0008764">
    <property type="term" value="F:UDP-N-acetylmuramoylalanine-D-glutamate ligase activity"/>
    <property type="evidence" value="ECO:0007669"/>
    <property type="project" value="UniProtKB-EC"/>
</dbReference>
<evidence type="ECO:0000256" key="8">
    <source>
        <dbReference type="ARBA" id="ARBA00023306"/>
    </source>
</evidence>
<sequence>MTETGERALVIGLGKSGIAVCEVLRQRNWEVLATDEYPERAAEAVAYVASLGVTFVPMEVLQQTLRGGELAVLSPGVPPSSRPVAIAWAMGCTVIGEAELAWRFARAPFLAVTGTKGKSTTSALLAHLLRAAGKRTALGGNIGEPLIREVLPDGLDAIVAELSSFQLESIDRFHARVAVLLNISPDHLDRYASMDEYASAKYRIVENAVVGDTLVANRDDERVWCFARSSAAQMTVIDYSLVDPSARIAVIGDRIVDTRAGAALAAVGDVPLIGRHNLANAMAALGAALSFGVDPQHFPAALRSFAGMAHRLQLVAEIGGVRYIDDSKATNPEAAIAALESFAQPVVAIVGGRAKGTAFDALGDALARHARAVLAIGEAAAEIESALAARVPSERPSTMAEAVERASALARPGDVVLLSPACASFDMFRSAEHRGEEFVAAVRARAGGDRA</sequence>
<dbReference type="Pfam" id="PF02875">
    <property type="entry name" value="Mur_ligase_C"/>
    <property type="match status" value="1"/>
</dbReference>
<evidence type="ECO:0000313" key="11">
    <source>
        <dbReference type="EMBL" id="CBH75674.1"/>
    </source>
</evidence>
<dbReference type="SUPFAM" id="SSF51984">
    <property type="entry name" value="MurCD N-terminal domain"/>
    <property type="match status" value="1"/>
</dbReference>
<comment type="subcellular location">
    <subcellularLocation>
        <location evidence="1">Cytoplasm</location>
    </subcellularLocation>
</comment>
<evidence type="ECO:0000256" key="5">
    <source>
        <dbReference type="ARBA" id="ARBA00022618"/>
    </source>
</evidence>
<dbReference type="GO" id="GO:0008360">
    <property type="term" value="P:regulation of cell shape"/>
    <property type="evidence" value="ECO:0007669"/>
    <property type="project" value="InterPro"/>
</dbReference>
<dbReference type="PANTHER" id="PTHR43692:SF1">
    <property type="entry name" value="UDP-N-ACETYLMURAMOYLALANINE--D-GLUTAMATE LIGASE"/>
    <property type="match status" value="1"/>
</dbReference>
<dbReference type="Gene3D" id="3.40.1190.10">
    <property type="entry name" value="Mur-like, catalytic domain"/>
    <property type="match status" value="1"/>
</dbReference>
<organism evidence="11">
    <name type="scientific">mine drainage metagenome</name>
    <dbReference type="NCBI Taxonomy" id="410659"/>
    <lineage>
        <taxon>unclassified sequences</taxon>
        <taxon>metagenomes</taxon>
        <taxon>ecological metagenomes</taxon>
    </lineage>
</organism>
<accession>E6PGT6</accession>
<dbReference type="GO" id="GO:0005524">
    <property type="term" value="F:ATP binding"/>
    <property type="evidence" value="ECO:0007669"/>
    <property type="project" value="UniProtKB-KW"/>
</dbReference>
<feature type="domain" description="Mur ligase central" evidence="10">
    <location>
        <begin position="112"/>
        <end position="288"/>
    </location>
</feature>
<evidence type="ECO:0000256" key="6">
    <source>
        <dbReference type="ARBA" id="ARBA00022741"/>
    </source>
</evidence>
<dbReference type="PROSITE" id="PS01011">
    <property type="entry name" value="FOLYLPOLYGLU_SYNT_1"/>
    <property type="match status" value="1"/>
</dbReference>
<comment type="pathway">
    <text evidence="2">Cell wall biogenesis; peptidoglycan biosynthesis.</text>
</comment>
<dbReference type="UniPathway" id="UPA00219"/>
<dbReference type="GO" id="GO:0005737">
    <property type="term" value="C:cytoplasm"/>
    <property type="evidence" value="ECO:0007669"/>
    <property type="project" value="UniProtKB-SubCell"/>
</dbReference>
<keyword evidence="6" id="KW-0547">Nucleotide-binding</keyword>
<reference evidence="11" key="1">
    <citation type="submission" date="2009-10" db="EMBL/GenBank/DDBJ databases">
        <title>Diversity of trophic interactions inside an arsenic-rich microbial ecosystem.</title>
        <authorList>
            <person name="Bertin P.N."/>
            <person name="Heinrich-Salmeron A."/>
            <person name="Pelletier E."/>
            <person name="Goulhen-Chollet F."/>
            <person name="Arsene-Ploetze F."/>
            <person name="Gallien S."/>
            <person name="Calteau A."/>
            <person name="Vallenet D."/>
            <person name="Casiot C."/>
            <person name="Chane-Woon-Ming B."/>
            <person name="Giloteaux L."/>
            <person name="Barakat M."/>
            <person name="Bonnefoy V."/>
            <person name="Bruneel O."/>
            <person name="Chandler M."/>
            <person name="Cleiss J."/>
            <person name="Duran R."/>
            <person name="Elbaz-Poulichet F."/>
            <person name="Fonknechten N."/>
            <person name="Lauga B."/>
            <person name="Mornico D."/>
            <person name="Ortet P."/>
            <person name="Schaeffer C."/>
            <person name="Siguier P."/>
            <person name="Alexander Thil Smith A."/>
            <person name="Van Dorsselaer A."/>
            <person name="Weissenbach J."/>
            <person name="Medigue C."/>
            <person name="Le Paslier D."/>
        </authorList>
    </citation>
    <scope>NUCLEOTIDE SEQUENCE</scope>
</reference>
<dbReference type="NCBIfam" id="TIGR01087">
    <property type="entry name" value="murD"/>
    <property type="match status" value="1"/>
</dbReference>
<dbReference type="GO" id="GO:0009252">
    <property type="term" value="P:peptidoglycan biosynthetic process"/>
    <property type="evidence" value="ECO:0007669"/>
    <property type="project" value="UniProtKB-UniPathway"/>
</dbReference>
<evidence type="ECO:0000256" key="7">
    <source>
        <dbReference type="ARBA" id="ARBA00022840"/>
    </source>
</evidence>
<comment type="caution">
    <text evidence="11">The sequence shown here is derived from an EMBL/GenBank/DDBJ whole genome shotgun (WGS) entry which is preliminary data.</text>
</comment>
<dbReference type="EMBL" id="CABL01000014">
    <property type="protein sequence ID" value="CBH75674.1"/>
    <property type="molecule type" value="Genomic_DNA"/>
</dbReference>
<keyword evidence="5" id="KW-0132">Cell division</keyword>
<feature type="domain" description="Mur ligase C-terminal" evidence="9">
    <location>
        <begin position="310"/>
        <end position="422"/>
    </location>
</feature>
<keyword evidence="7" id="KW-0067">ATP-binding</keyword>
<dbReference type="GO" id="GO:0051301">
    <property type="term" value="P:cell division"/>
    <property type="evidence" value="ECO:0007669"/>
    <property type="project" value="UniProtKB-KW"/>
</dbReference>